<feature type="transmembrane region" description="Helical" evidence="8">
    <location>
        <begin position="226"/>
        <end position="250"/>
    </location>
</feature>
<feature type="transmembrane region" description="Helical" evidence="8">
    <location>
        <begin position="131"/>
        <end position="157"/>
    </location>
</feature>
<evidence type="ECO:0000256" key="8">
    <source>
        <dbReference type="RuleBase" id="RU363041"/>
    </source>
</evidence>
<evidence type="ECO:0000256" key="7">
    <source>
        <dbReference type="ARBA" id="ARBA00023136"/>
    </source>
</evidence>
<dbReference type="PANTHER" id="PTHR30269:SF37">
    <property type="entry name" value="MEMBRANE TRANSPORTER PROTEIN"/>
    <property type="match status" value="1"/>
</dbReference>
<feature type="transmembrane region" description="Helical" evidence="8">
    <location>
        <begin position="98"/>
        <end position="119"/>
    </location>
</feature>
<reference evidence="10" key="1">
    <citation type="journal article" date="2019" name="Int. J. Syst. Evol. Microbiol.">
        <title>The Global Catalogue of Microorganisms (GCM) 10K type strain sequencing project: providing services to taxonomists for standard genome sequencing and annotation.</title>
        <authorList>
            <consortium name="The Broad Institute Genomics Platform"/>
            <consortium name="The Broad Institute Genome Sequencing Center for Infectious Disease"/>
            <person name="Wu L."/>
            <person name="Ma J."/>
        </authorList>
    </citation>
    <scope>NUCLEOTIDE SEQUENCE [LARGE SCALE GENOMIC DNA]</scope>
    <source>
        <strain evidence="10">CGMCC 1.6960</strain>
    </source>
</reference>
<dbReference type="EMBL" id="BMLM01000001">
    <property type="protein sequence ID" value="GGN81024.1"/>
    <property type="molecule type" value="Genomic_DNA"/>
</dbReference>
<organism evidence="9 10">
    <name type="scientific">Agrococcus terreus</name>
    <dbReference type="NCBI Taxonomy" id="574649"/>
    <lineage>
        <taxon>Bacteria</taxon>
        <taxon>Bacillati</taxon>
        <taxon>Actinomycetota</taxon>
        <taxon>Actinomycetes</taxon>
        <taxon>Micrococcales</taxon>
        <taxon>Microbacteriaceae</taxon>
        <taxon>Agrococcus</taxon>
    </lineage>
</organism>
<feature type="transmembrane region" description="Helical" evidence="8">
    <location>
        <begin position="73"/>
        <end position="92"/>
    </location>
</feature>
<evidence type="ECO:0000256" key="1">
    <source>
        <dbReference type="ARBA" id="ARBA00004651"/>
    </source>
</evidence>
<evidence type="ECO:0000256" key="5">
    <source>
        <dbReference type="ARBA" id="ARBA00022692"/>
    </source>
</evidence>
<comment type="subcellular location">
    <subcellularLocation>
        <location evidence="1 8">Cell membrane</location>
        <topology evidence="1 8">Multi-pass membrane protein</topology>
    </subcellularLocation>
</comment>
<feature type="transmembrane region" description="Helical" evidence="8">
    <location>
        <begin position="197"/>
        <end position="214"/>
    </location>
</feature>
<keyword evidence="7 8" id="KW-0472">Membrane</keyword>
<evidence type="ECO:0000256" key="6">
    <source>
        <dbReference type="ARBA" id="ARBA00022989"/>
    </source>
</evidence>
<evidence type="ECO:0000256" key="2">
    <source>
        <dbReference type="ARBA" id="ARBA00009142"/>
    </source>
</evidence>
<dbReference type="RefSeq" id="WP_188716584.1">
    <property type="nucleotide sequence ID" value="NZ_BAABBD010000006.1"/>
</dbReference>
<dbReference type="InterPro" id="IPR002781">
    <property type="entry name" value="TM_pro_TauE-like"/>
</dbReference>
<evidence type="ECO:0000313" key="10">
    <source>
        <dbReference type="Proteomes" id="UP000626982"/>
    </source>
</evidence>
<keyword evidence="4 8" id="KW-1003">Cell membrane</keyword>
<dbReference type="PANTHER" id="PTHR30269">
    <property type="entry name" value="TRANSMEMBRANE PROTEIN YFCA"/>
    <property type="match status" value="1"/>
</dbReference>
<evidence type="ECO:0000256" key="4">
    <source>
        <dbReference type="ARBA" id="ARBA00022475"/>
    </source>
</evidence>
<protein>
    <recommendedName>
        <fullName evidence="8">Probable membrane transporter protein</fullName>
    </recommendedName>
</protein>
<feature type="transmembrane region" description="Helical" evidence="8">
    <location>
        <begin position="36"/>
        <end position="61"/>
    </location>
</feature>
<keyword evidence="6 8" id="KW-1133">Transmembrane helix</keyword>
<keyword evidence="3" id="KW-0813">Transport</keyword>
<dbReference type="Pfam" id="PF01925">
    <property type="entry name" value="TauE"/>
    <property type="match status" value="1"/>
</dbReference>
<proteinExistence type="inferred from homology"/>
<name>A0ABQ2KJ28_9MICO</name>
<evidence type="ECO:0000256" key="3">
    <source>
        <dbReference type="ARBA" id="ARBA00022448"/>
    </source>
</evidence>
<keyword evidence="10" id="KW-1185">Reference proteome</keyword>
<comment type="similarity">
    <text evidence="2 8">Belongs to the 4-toluene sulfonate uptake permease (TSUP) (TC 2.A.102) family.</text>
</comment>
<evidence type="ECO:0000313" key="9">
    <source>
        <dbReference type="EMBL" id="GGN81024.1"/>
    </source>
</evidence>
<gene>
    <name evidence="9" type="ORF">GCM10010968_09470</name>
</gene>
<dbReference type="Proteomes" id="UP000626982">
    <property type="component" value="Unassembled WGS sequence"/>
</dbReference>
<sequence length="251" mass="25832">MIDALPLAVLCVALLVATVSQRVAGMGFGLVMGPTAALLVGPIAAVVLVNVTAIVACGLILPRVWRGIDWRRLAWIGIPAAIASIGGLLLARVVSADLLRIAVGAVAILGVVLALAFTRTEHRLDGPITRLVAGSTIGVLNASVAVGAPAVGVYQIVSRWEPRAFAATMQPFWVLVSASTLLERQLLVPQGWPEWPWWAWAAVIAATAAGTLVAEPIARRLPARAVRIAIVVLSILGGGAVIVAGAIGLAG</sequence>
<dbReference type="InterPro" id="IPR052017">
    <property type="entry name" value="TSUP"/>
</dbReference>
<comment type="caution">
    <text evidence="9">The sequence shown here is derived from an EMBL/GenBank/DDBJ whole genome shotgun (WGS) entry which is preliminary data.</text>
</comment>
<keyword evidence="5 8" id="KW-0812">Transmembrane</keyword>
<accession>A0ABQ2KJ28</accession>